<comment type="caution">
    <text evidence="2">The sequence shown here is derived from an EMBL/GenBank/DDBJ whole genome shotgun (WGS) entry which is preliminary data.</text>
</comment>
<sequence>MKLYTKTVCPKCLWIKSELIRAGIAFETINIDHDECAKEKILDAGFLTVPVIEMDGLFSGNLNDIMSKIELSIS</sequence>
<protein>
    <submittedName>
        <fullName evidence="2">Glutaredoxin</fullName>
    </submittedName>
</protein>
<dbReference type="PROSITE" id="PS51354">
    <property type="entry name" value="GLUTAREDOXIN_2"/>
    <property type="match status" value="1"/>
</dbReference>
<dbReference type="Proteomes" id="UP000272238">
    <property type="component" value="Unassembled WGS sequence"/>
</dbReference>
<evidence type="ECO:0000313" key="3">
    <source>
        <dbReference type="Proteomes" id="UP000272238"/>
    </source>
</evidence>
<feature type="domain" description="Glutaredoxin" evidence="1">
    <location>
        <begin position="2"/>
        <end position="56"/>
    </location>
</feature>
<keyword evidence="3" id="KW-1185">Reference proteome</keyword>
<dbReference type="SUPFAM" id="SSF52833">
    <property type="entry name" value="Thioredoxin-like"/>
    <property type="match status" value="1"/>
</dbReference>
<evidence type="ECO:0000313" key="2">
    <source>
        <dbReference type="EMBL" id="RKQ18530.1"/>
    </source>
</evidence>
<proteinExistence type="predicted"/>
<dbReference type="InterPro" id="IPR036249">
    <property type="entry name" value="Thioredoxin-like_sf"/>
</dbReference>
<dbReference type="OrthoDB" id="9795531at2"/>
<name>A0A494Z7F7_9BACL</name>
<organism evidence="2 3">
    <name type="scientific">Ureibacillus endophyticus</name>
    <dbReference type="NCBI Taxonomy" id="1978490"/>
    <lineage>
        <taxon>Bacteria</taxon>
        <taxon>Bacillati</taxon>
        <taxon>Bacillota</taxon>
        <taxon>Bacilli</taxon>
        <taxon>Bacillales</taxon>
        <taxon>Caryophanaceae</taxon>
        <taxon>Ureibacillus</taxon>
    </lineage>
</organism>
<dbReference type="EMBL" id="RBZN01000008">
    <property type="protein sequence ID" value="RKQ18530.1"/>
    <property type="molecule type" value="Genomic_DNA"/>
</dbReference>
<evidence type="ECO:0000259" key="1">
    <source>
        <dbReference type="Pfam" id="PF00462"/>
    </source>
</evidence>
<dbReference type="InterPro" id="IPR002109">
    <property type="entry name" value="Glutaredoxin"/>
</dbReference>
<dbReference type="RefSeq" id="WP_121213801.1">
    <property type="nucleotide sequence ID" value="NZ_JAMYWW010000001.1"/>
</dbReference>
<accession>A0A494Z7F7</accession>
<dbReference type="Gene3D" id="3.40.30.10">
    <property type="entry name" value="Glutaredoxin"/>
    <property type="match status" value="1"/>
</dbReference>
<gene>
    <name evidence="2" type="ORF">D8M03_05535</name>
</gene>
<dbReference type="AlphaFoldDB" id="A0A494Z7F7"/>
<reference evidence="2 3" key="1">
    <citation type="journal article" date="2016" name="Antonie Van Leeuwenhoek">
        <title>Lysinibacillus endophyticus sp. nov., an indole-3-acetic acid producing endophytic bacterium isolated from corn root (Zea mays cv. Xinken-5).</title>
        <authorList>
            <person name="Yu J."/>
            <person name="Guan X."/>
            <person name="Liu C."/>
            <person name="Xiang W."/>
            <person name="Yu Z."/>
            <person name="Liu X."/>
            <person name="Wang G."/>
        </authorList>
    </citation>
    <scope>NUCLEOTIDE SEQUENCE [LARGE SCALE GENOMIC DNA]</scope>
    <source>
        <strain evidence="2 3">DSM 100506</strain>
    </source>
</reference>
<dbReference type="Pfam" id="PF00462">
    <property type="entry name" value="Glutaredoxin"/>
    <property type="match status" value="1"/>
</dbReference>